<reference evidence="3" key="1">
    <citation type="journal article" date="2014" name="Front. Microbiol.">
        <title>High frequency of phylogenetically diverse reductive dehalogenase-homologous genes in deep subseafloor sedimentary metagenomes.</title>
        <authorList>
            <person name="Kawai M."/>
            <person name="Futagami T."/>
            <person name="Toyoda A."/>
            <person name="Takaki Y."/>
            <person name="Nishi S."/>
            <person name="Hori S."/>
            <person name="Arai W."/>
            <person name="Tsubouchi T."/>
            <person name="Morono Y."/>
            <person name="Uchiyama I."/>
            <person name="Ito T."/>
            <person name="Fujiyama A."/>
            <person name="Inagaki F."/>
            <person name="Takami H."/>
        </authorList>
    </citation>
    <scope>NUCLEOTIDE SEQUENCE</scope>
    <source>
        <strain evidence="3">Expedition CK06-06</strain>
    </source>
</reference>
<proteinExistence type="predicted"/>
<dbReference type="Pfam" id="PF00589">
    <property type="entry name" value="Phage_integrase"/>
    <property type="match status" value="1"/>
</dbReference>
<feature type="domain" description="Tyr recombinase" evidence="2">
    <location>
        <begin position="1"/>
        <end position="99"/>
    </location>
</feature>
<dbReference type="InterPro" id="IPR011010">
    <property type="entry name" value="DNA_brk_join_enz"/>
</dbReference>
<name>X1MZB6_9ZZZZ</name>
<organism evidence="3">
    <name type="scientific">marine sediment metagenome</name>
    <dbReference type="NCBI Taxonomy" id="412755"/>
    <lineage>
        <taxon>unclassified sequences</taxon>
        <taxon>metagenomes</taxon>
        <taxon>ecological metagenomes</taxon>
    </lineage>
</organism>
<dbReference type="InterPro" id="IPR013762">
    <property type="entry name" value="Integrase-like_cat_sf"/>
</dbReference>
<dbReference type="GO" id="GO:0006310">
    <property type="term" value="P:DNA recombination"/>
    <property type="evidence" value="ECO:0007669"/>
    <property type="project" value="UniProtKB-KW"/>
</dbReference>
<evidence type="ECO:0000256" key="1">
    <source>
        <dbReference type="ARBA" id="ARBA00023172"/>
    </source>
</evidence>
<sequence>MKEYLSNYKYLKNDEDILFPTKTGKKYHANNFATHVFRPIAKLAGFDVRYYTLRHSRATNLIKQGLDIGWVRRITRHKNINNVLKYIHLSSQDIRKELEKKELL</sequence>
<dbReference type="EMBL" id="BARV01010392">
    <property type="protein sequence ID" value="GAI11704.1"/>
    <property type="molecule type" value="Genomic_DNA"/>
</dbReference>
<keyword evidence="1" id="KW-0233">DNA recombination</keyword>
<comment type="caution">
    <text evidence="3">The sequence shown here is derived from an EMBL/GenBank/DDBJ whole genome shotgun (WGS) entry which is preliminary data.</text>
</comment>
<dbReference type="InterPro" id="IPR002104">
    <property type="entry name" value="Integrase_catalytic"/>
</dbReference>
<dbReference type="Gene3D" id="1.10.443.10">
    <property type="entry name" value="Intergrase catalytic core"/>
    <property type="match status" value="1"/>
</dbReference>
<protein>
    <recommendedName>
        <fullName evidence="2">Tyr recombinase domain-containing protein</fullName>
    </recommendedName>
</protein>
<dbReference type="CDD" id="cd00397">
    <property type="entry name" value="DNA_BRE_C"/>
    <property type="match status" value="1"/>
</dbReference>
<gene>
    <name evidence="3" type="ORF">S06H3_20129</name>
</gene>
<evidence type="ECO:0000313" key="3">
    <source>
        <dbReference type="EMBL" id="GAI11704.1"/>
    </source>
</evidence>
<dbReference type="PROSITE" id="PS51898">
    <property type="entry name" value="TYR_RECOMBINASE"/>
    <property type="match status" value="1"/>
</dbReference>
<dbReference type="GO" id="GO:0003677">
    <property type="term" value="F:DNA binding"/>
    <property type="evidence" value="ECO:0007669"/>
    <property type="project" value="InterPro"/>
</dbReference>
<accession>X1MZB6</accession>
<dbReference type="GO" id="GO:0015074">
    <property type="term" value="P:DNA integration"/>
    <property type="evidence" value="ECO:0007669"/>
    <property type="project" value="InterPro"/>
</dbReference>
<dbReference type="SUPFAM" id="SSF56349">
    <property type="entry name" value="DNA breaking-rejoining enzymes"/>
    <property type="match status" value="1"/>
</dbReference>
<dbReference type="AlphaFoldDB" id="X1MZB6"/>
<evidence type="ECO:0000259" key="2">
    <source>
        <dbReference type="PROSITE" id="PS51898"/>
    </source>
</evidence>